<proteinExistence type="predicted"/>
<dbReference type="Proteomes" id="UP000887578">
    <property type="component" value="Unplaced"/>
</dbReference>
<keyword evidence="5" id="KW-1185">Reference proteome</keyword>
<evidence type="ECO:0000256" key="2">
    <source>
        <dbReference type="ARBA" id="ARBA00022786"/>
    </source>
</evidence>
<name>A0A914QJ60_9BILA</name>
<dbReference type="WBParaSite" id="PDA_v2.g29639.t1">
    <property type="protein sequence ID" value="PDA_v2.g29639.t1"/>
    <property type="gene ID" value="PDA_v2.g29639"/>
</dbReference>
<evidence type="ECO:0000256" key="3">
    <source>
        <dbReference type="ARBA" id="ARBA00022840"/>
    </source>
</evidence>
<reference evidence="6" key="1">
    <citation type="submission" date="2022-11" db="UniProtKB">
        <authorList>
            <consortium name="WormBaseParasite"/>
        </authorList>
    </citation>
    <scope>IDENTIFICATION</scope>
</reference>
<dbReference type="GO" id="GO:0005524">
    <property type="term" value="F:ATP binding"/>
    <property type="evidence" value="ECO:0007669"/>
    <property type="project" value="UniProtKB-KW"/>
</dbReference>
<evidence type="ECO:0000313" key="5">
    <source>
        <dbReference type="Proteomes" id="UP000887578"/>
    </source>
</evidence>
<keyword evidence="3" id="KW-0067">ATP-binding</keyword>
<comment type="pathway">
    <text evidence="4">Protein modification.</text>
</comment>
<keyword evidence="1" id="KW-0547">Nucleotide-binding</keyword>
<dbReference type="SUPFAM" id="SSF69572">
    <property type="entry name" value="Activating enzymes of the ubiquitin-like proteins"/>
    <property type="match status" value="1"/>
</dbReference>
<evidence type="ECO:0000256" key="1">
    <source>
        <dbReference type="ARBA" id="ARBA00022741"/>
    </source>
</evidence>
<keyword evidence="2" id="KW-0833">Ubl conjugation pathway</keyword>
<dbReference type="GO" id="GO:0008641">
    <property type="term" value="F:ubiquitin-like modifier activating enzyme activity"/>
    <property type="evidence" value="ECO:0007669"/>
    <property type="project" value="InterPro"/>
</dbReference>
<evidence type="ECO:0000313" key="6">
    <source>
        <dbReference type="WBParaSite" id="PDA_v2.g29639.t1"/>
    </source>
</evidence>
<dbReference type="AlphaFoldDB" id="A0A914QJ60"/>
<evidence type="ECO:0000256" key="4">
    <source>
        <dbReference type="ARBA" id="ARBA00043952"/>
    </source>
</evidence>
<accession>A0A914QJ60</accession>
<organism evidence="5 6">
    <name type="scientific">Panagrolaimus davidi</name>
    <dbReference type="NCBI Taxonomy" id="227884"/>
    <lineage>
        <taxon>Eukaryota</taxon>
        <taxon>Metazoa</taxon>
        <taxon>Ecdysozoa</taxon>
        <taxon>Nematoda</taxon>
        <taxon>Chromadorea</taxon>
        <taxon>Rhabditida</taxon>
        <taxon>Tylenchina</taxon>
        <taxon>Panagrolaimomorpha</taxon>
        <taxon>Panagrolaimoidea</taxon>
        <taxon>Panagrolaimidae</taxon>
        <taxon>Panagrolaimus</taxon>
    </lineage>
</organism>
<dbReference type="Gene3D" id="1.10.10.520">
    <property type="entry name" value="Ubiquitin activating enzymes (Uba3). Chain: B, domain 2"/>
    <property type="match status" value="1"/>
</dbReference>
<dbReference type="InterPro" id="IPR035985">
    <property type="entry name" value="Ubiquitin-activating_enz"/>
</dbReference>
<dbReference type="InterPro" id="IPR023318">
    <property type="entry name" value="Ub_act_enz_dom_a_sf"/>
</dbReference>
<protein>
    <submittedName>
        <fullName evidence="6">Uncharacterized protein</fullName>
    </submittedName>
</protein>
<sequence length="87" mass="9399">MCVGDESIDGNSPEHLTWIMNRAQERAKEFNISGVDFRLTQGIVESIIAAVASPDAIIAASCVLEALKLASMYVCLSFFATTVTIVF</sequence>